<dbReference type="AlphaFoldDB" id="A0AAC9LK21"/>
<proteinExistence type="predicted"/>
<evidence type="ECO:0000313" key="3">
    <source>
        <dbReference type="Proteomes" id="UP000187506"/>
    </source>
</evidence>
<protein>
    <recommendedName>
        <fullName evidence="4">C-type lysozyme inhibitor domain-containing protein</fullName>
    </recommendedName>
</protein>
<feature type="signal peptide" evidence="1">
    <location>
        <begin position="1"/>
        <end position="25"/>
    </location>
</feature>
<organism evidence="2 3">
    <name type="scientific">Lacinutrix venerupis</name>
    <dbReference type="NCBI Taxonomy" id="1486034"/>
    <lineage>
        <taxon>Bacteria</taxon>
        <taxon>Pseudomonadati</taxon>
        <taxon>Bacteroidota</taxon>
        <taxon>Flavobacteriia</taxon>
        <taxon>Flavobacteriales</taxon>
        <taxon>Flavobacteriaceae</taxon>
        <taxon>Lacinutrix</taxon>
    </lineage>
</organism>
<sequence>MKTFTSLLKKATLVLLLFTSFCCSVEPIDSEQSLVNQPENLTSFNCSGEQPEARFVNNGSVSFTFSIISEDSGQVAQFIDVAPGTSTNWTSFSSGSVLFSIDSNTSGVSDIKTQLAMQNCESFELVVQSDNTLSSTTL</sequence>
<accession>A0AAC9LK21</accession>
<dbReference type="Proteomes" id="UP000187506">
    <property type="component" value="Chromosome"/>
</dbReference>
<keyword evidence="1" id="KW-0732">Signal</keyword>
<evidence type="ECO:0000313" key="2">
    <source>
        <dbReference type="EMBL" id="APY00216.1"/>
    </source>
</evidence>
<feature type="chain" id="PRO_5042088210" description="C-type lysozyme inhibitor domain-containing protein" evidence="1">
    <location>
        <begin position="26"/>
        <end position="138"/>
    </location>
</feature>
<evidence type="ECO:0008006" key="4">
    <source>
        <dbReference type="Google" id="ProtNLM"/>
    </source>
</evidence>
<gene>
    <name evidence="2" type="ORF">BWR22_07780</name>
</gene>
<evidence type="ECO:0000256" key="1">
    <source>
        <dbReference type="SAM" id="SignalP"/>
    </source>
</evidence>
<dbReference type="RefSeq" id="WP_076733123.1">
    <property type="nucleotide sequence ID" value="NZ_CP019352.1"/>
</dbReference>
<reference evidence="2 3" key="1">
    <citation type="submission" date="2017-01" db="EMBL/GenBank/DDBJ databases">
        <title>Complete genome of Lacinutrix venerupis DOK2-8 isolated from seawater in Dokdo.</title>
        <authorList>
            <person name="Chi W.-J."/>
            <person name="Kim J.H."/>
        </authorList>
    </citation>
    <scope>NUCLEOTIDE SEQUENCE [LARGE SCALE GENOMIC DNA]</scope>
    <source>
        <strain evidence="2 3">DOK2-8</strain>
    </source>
</reference>
<dbReference type="EMBL" id="CP019352">
    <property type="protein sequence ID" value="APY00216.1"/>
    <property type="molecule type" value="Genomic_DNA"/>
</dbReference>
<name>A0AAC9LK21_9FLAO</name>
<dbReference type="KEGG" id="lvn:BWR22_07780"/>
<keyword evidence="3" id="KW-1185">Reference proteome</keyword>